<evidence type="ECO:0000313" key="2">
    <source>
        <dbReference type="EMBL" id="KAJ8423201.1"/>
    </source>
</evidence>
<feature type="chain" id="PRO_5040307573" evidence="1">
    <location>
        <begin position="16"/>
        <end position="217"/>
    </location>
</feature>
<evidence type="ECO:0000313" key="3">
    <source>
        <dbReference type="Proteomes" id="UP001153076"/>
    </source>
</evidence>
<protein>
    <submittedName>
        <fullName evidence="2">Uncharacterized protein</fullName>
    </submittedName>
</protein>
<reference evidence="2" key="1">
    <citation type="submission" date="2022-04" db="EMBL/GenBank/DDBJ databases">
        <title>Carnegiea gigantea Genome sequencing and assembly v2.</title>
        <authorList>
            <person name="Copetti D."/>
            <person name="Sanderson M.J."/>
            <person name="Burquez A."/>
            <person name="Wojciechowski M.F."/>
        </authorList>
    </citation>
    <scope>NUCLEOTIDE SEQUENCE</scope>
    <source>
        <strain evidence="2">SGP5-SGP5p</strain>
        <tissue evidence="2">Aerial part</tissue>
    </source>
</reference>
<accession>A0A9Q1JK68</accession>
<evidence type="ECO:0000256" key="1">
    <source>
        <dbReference type="SAM" id="SignalP"/>
    </source>
</evidence>
<proteinExistence type="predicted"/>
<dbReference type="EMBL" id="JAKOGI010002030">
    <property type="protein sequence ID" value="KAJ8423201.1"/>
    <property type="molecule type" value="Genomic_DNA"/>
</dbReference>
<gene>
    <name evidence="2" type="ORF">Cgig2_015224</name>
</gene>
<comment type="caution">
    <text evidence="2">The sequence shown here is derived from an EMBL/GenBank/DDBJ whole genome shotgun (WGS) entry which is preliminary data.</text>
</comment>
<sequence length="217" mass="24822">MHLMFLLYIFLYALAVPSNHGVYALSPEAYVTVDALKNFMSTMTDVIMQQVSEQVKKAMEVPTEGCEPSCRRDPAASLWHGERVQEAPCIAGDRWSQEEHREHFIGTKAYPNHRLNAQQSQVPPLCPTRRTLDEQLGLKNKNRPRTLGGRSLNGTGLLNFHEQNGHMSAECQELRKAVHELADKGKIDRFLKWDLRFLRKDHEPAQPNHETRSVPSR</sequence>
<keyword evidence="1" id="KW-0732">Signal</keyword>
<keyword evidence="3" id="KW-1185">Reference proteome</keyword>
<name>A0A9Q1JK68_9CARY</name>
<dbReference type="AlphaFoldDB" id="A0A9Q1JK68"/>
<dbReference type="OrthoDB" id="1740536at2759"/>
<feature type="signal peptide" evidence="1">
    <location>
        <begin position="1"/>
        <end position="15"/>
    </location>
</feature>
<organism evidence="2 3">
    <name type="scientific">Carnegiea gigantea</name>
    <dbReference type="NCBI Taxonomy" id="171969"/>
    <lineage>
        <taxon>Eukaryota</taxon>
        <taxon>Viridiplantae</taxon>
        <taxon>Streptophyta</taxon>
        <taxon>Embryophyta</taxon>
        <taxon>Tracheophyta</taxon>
        <taxon>Spermatophyta</taxon>
        <taxon>Magnoliopsida</taxon>
        <taxon>eudicotyledons</taxon>
        <taxon>Gunneridae</taxon>
        <taxon>Pentapetalae</taxon>
        <taxon>Caryophyllales</taxon>
        <taxon>Cactineae</taxon>
        <taxon>Cactaceae</taxon>
        <taxon>Cactoideae</taxon>
        <taxon>Echinocereeae</taxon>
        <taxon>Carnegiea</taxon>
    </lineage>
</organism>
<dbReference type="Proteomes" id="UP001153076">
    <property type="component" value="Unassembled WGS sequence"/>
</dbReference>